<gene>
    <name evidence="1" type="ORF">H919_13640</name>
</gene>
<dbReference type="RefSeq" id="WP_004577765.1">
    <property type="nucleotide sequence ID" value="NZ_APCD01000043.1"/>
</dbReference>
<proteinExistence type="predicted"/>
<dbReference type="PATRIC" id="fig|1297581.3.peg.2737"/>
<evidence type="ECO:0000313" key="1">
    <source>
        <dbReference type="EMBL" id="EMT44765.1"/>
    </source>
</evidence>
<accession>M8DK56</accession>
<comment type="caution">
    <text evidence="1">The sequence shown here is derived from an EMBL/GenBank/DDBJ whole genome shotgun (WGS) entry which is preliminary data.</text>
</comment>
<name>M8DK56_9BACL</name>
<reference evidence="1 2" key="2">
    <citation type="journal article" date="2015" name="Genome Announc.">
        <title>Genome Sequence of Anoxybacillus flavithermus Strain AK1, a Thermophile Isolated from a Hot Spring in Saudi Arabia.</title>
        <authorList>
            <person name="Khalil A."/>
            <person name="Sivakumar N."/>
            <person name="Qarawi S."/>
        </authorList>
    </citation>
    <scope>NUCLEOTIDE SEQUENCE [LARGE SCALE GENOMIC DNA]</scope>
    <source>
        <strain evidence="1 2">AK1</strain>
    </source>
</reference>
<dbReference type="AlphaFoldDB" id="M8DK56"/>
<dbReference type="Proteomes" id="UP000012085">
    <property type="component" value="Unassembled WGS sequence"/>
</dbReference>
<evidence type="ECO:0000313" key="2">
    <source>
        <dbReference type="Proteomes" id="UP000012085"/>
    </source>
</evidence>
<reference evidence="1 2" key="1">
    <citation type="submission" date="2013-03" db="EMBL/GenBank/DDBJ databases">
        <title>Assembly of a new bacterial strain Anoxybacillus flavithermus AK1.</title>
        <authorList>
            <person name="Rajan I."/>
            <person name="PoliReddy D."/>
            <person name="Sugumar T."/>
            <person name="Rathinam K."/>
            <person name="Alqarawi S."/>
            <person name="Khalil A.B."/>
            <person name="Sivakumar N."/>
        </authorList>
    </citation>
    <scope>NUCLEOTIDE SEQUENCE [LARGE SCALE GENOMIC DNA]</scope>
    <source>
        <strain evidence="1 2">AK1</strain>
    </source>
</reference>
<dbReference type="EMBL" id="APCD01000043">
    <property type="protein sequence ID" value="EMT44765.1"/>
    <property type="molecule type" value="Genomic_DNA"/>
</dbReference>
<protein>
    <submittedName>
        <fullName evidence="1">Uncharacterized protein</fullName>
    </submittedName>
</protein>
<organism evidence="1 2">
    <name type="scientific">Anoxybacillus flavithermus AK1</name>
    <dbReference type="NCBI Taxonomy" id="1297581"/>
    <lineage>
        <taxon>Bacteria</taxon>
        <taxon>Bacillati</taxon>
        <taxon>Bacillota</taxon>
        <taxon>Bacilli</taxon>
        <taxon>Bacillales</taxon>
        <taxon>Anoxybacillaceae</taxon>
        <taxon>Anoxybacillus</taxon>
    </lineage>
</organism>
<sequence>MQELGIQRIIPREQLFCREDIKEVETFINRILYLMERLFISKGLTEKEAKSVEQVIYPVINIEAEANVYQSEDLTYIPNRNINFFSFDHYVDEFQFVINKTNHLIRQGEAKKIGIVYPLNRLLRVGTVEQFIYSSLKNLNLLVPNQLFSICVADLKKADCNFRFDYVFFLDINSMGEIEELYKKFIQFINNCKKNETNIVLTANNKTSLTEKIKNRLAKR</sequence>